<dbReference type="RefSeq" id="WP_306958712.1">
    <property type="nucleotide sequence ID" value="NZ_JAUSRG010000001.1"/>
</dbReference>
<organism evidence="1 4">
    <name type="scientific">Arthrobacter bambusae</name>
    <dbReference type="NCBI Taxonomy" id="1338426"/>
    <lineage>
        <taxon>Bacteria</taxon>
        <taxon>Bacillati</taxon>
        <taxon>Actinomycetota</taxon>
        <taxon>Actinomycetes</taxon>
        <taxon>Micrococcales</taxon>
        <taxon>Micrococcaceae</taxon>
        <taxon>Arthrobacter</taxon>
    </lineage>
</organism>
<sequence>MKRQTDATTEGTAEDFKSGVELVVAPGKHDRFTREWNTHLAKYG</sequence>
<reference evidence="1 3" key="1">
    <citation type="submission" date="2023-07" db="EMBL/GenBank/DDBJ databases">
        <title>Sorghum-associated microbial communities from plants grown in Nebraska, USA.</title>
        <authorList>
            <person name="Schachtman D."/>
        </authorList>
    </citation>
    <scope>NUCLEOTIDE SEQUENCE</scope>
    <source>
        <strain evidence="1">DS1006</strain>
        <strain evidence="2 3">DS1016</strain>
    </source>
</reference>
<dbReference type="Proteomes" id="UP001242995">
    <property type="component" value="Unassembled WGS sequence"/>
</dbReference>
<keyword evidence="3" id="KW-1185">Reference proteome</keyword>
<dbReference type="AlphaFoldDB" id="A0AAW8D5G1"/>
<dbReference type="EMBL" id="JAUSTF010000002">
    <property type="protein sequence ID" value="MDQ0180234.1"/>
    <property type="molecule type" value="Genomic_DNA"/>
</dbReference>
<gene>
    <name evidence="1" type="ORF">J2S90_000053</name>
    <name evidence="2" type="ORF">J2S93_001650</name>
</gene>
<accession>A0AAW8D5G1</accession>
<evidence type="ECO:0000313" key="2">
    <source>
        <dbReference type="EMBL" id="MDQ0180234.1"/>
    </source>
</evidence>
<proteinExistence type="predicted"/>
<evidence type="ECO:0000313" key="1">
    <source>
        <dbReference type="EMBL" id="MDP9903113.1"/>
    </source>
</evidence>
<comment type="caution">
    <text evidence="1">The sequence shown here is derived from an EMBL/GenBank/DDBJ whole genome shotgun (WGS) entry which is preliminary data.</text>
</comment>
<protein>
    <submittedName>
        <fullName evidence="1">Uncharacterized protein</fullName>
    </submittedName>
</protein>
<name>A0AAW8D5G1_9MICC</name>
<evidence type="ECO:0000313" key="3">
    <source>
        <dbReference type="Proteomes" id="UP001230951"/>
    </source>
</evidence>
<dbReference type="Proteomes" id="UP001230951">
    <property type="component" value="Unassembled WGS sequence"/>
</dbReference>
<evidence type="ECO:0000313" key="4">
    <source>
        <dbReference type="Proteomes" id="UP001242995"/>
    </source>
</evidence>
<dbReference type="EMBL" id="JAUSRG010000001">
    <property type="protein sequence ID" value="MDP9903113.1"/>
    <property type="molecule type" value="Genomic_DNA"/>
</dbReference>